<keyword evidence="2" id="KW-0472">Membrane</keyword>
<proteinExistence type="predicted"/>
<organism evidence="3 4">
    <name type="scientific">Roridomyces roridus</name>
    <dbReference type="NCBI Taxonomy" id="1738132"/>
    <lineage>
        <taxon>Eukaryota</taxon>
        <taxon>Fungi</taxon>
        <taxon>Dikarya</taxon>
        <taxon>Basidiomycota</taxon>
        <taxon>Agaricomycotina</taxon>
        <taxon>Agaricomycetes</taxon>
        <taxon>Agaricomycetidae</taxon>
        <taxon>Agaricales</taxon>
        <taxon>Marasmiineae</taxon>
        <taxon>Mycenaceae</taxon>
        <taxon>Roridomyces</taxon>
    </lineage>
</organism>
<keyword evidence="4" id="KW-1185">Reference proteome</keyword>
<evidence type="ECO:0000313" key="3">
    <source>
        <dbReference type="EMBL" id="KAJ7647798.1"/>
    </source>
</evidence>
<evidence type="ECO:0000313" key="4">
    <source>
        <dbReference type="Proteomes" id="UP001221142"/>
    </source>
</evidence>
<keyword evidence="2" id="KW-0812">Transmembrane</keyword>
<keyword evidence="2" id="KW-1133">Transmembrane helix</keyword>
<evidence type="ECO:0000256" key="2">
    <source>
        <dbReference type="SAM" id="Phobius"/>
    </source>
</evidence>
<dbReference type="Proteomes" id="UP001221142">
    <property type="component" value="Unassembled WGS sequence"/>
</dbReference>
<sequence length="473" mass="51757">MILDLDESTPLKSPQPDVSPPSPPPYVSYQAISETQPLMPQPVLARQKSRGRNHRFRRRCLVVASGALNCVLLVLLIHILRHEEPLSEVDRVGQKPILVVDPVKRPVQAVDPDPRFGRCLRNATWSNAESTATEAGFYSSSNASFLFPDSASPMYLVSQGALSGGTIHIHPSSSDSVPRVELNVRYRSAHVLDRANICWMEHNEAAGVGIFTPAPFDGQTPADRLDFTISLFLPTTESTLPIYNLETNLPSFTHSLGSLKEGLEFDRLILKSQNQPISAKSVFARNGTIQTSNSPIEGSFETSASLSLITSNAPIDASINLYNKNIFSETHLFLQTRNAQLESDINLLTTAASGEGGKFIVTAQTADTPLVMSFPASPARSILTLDAQTSNSPADVWLNTAFEGEFTLASSMVFVDRRPFLDPRKLRSVLYGTLRNGMVVGNVKWKLPVFGKSPAPRGQVKVKTSNDILKLYV</sequence>
<feature type="compositionally biased region" description="Pro residues" evidence="1">
    <location>
        <begin position="17"/>
        <end position="26"/>
    </location>
</feature>
<reference evidence="3" key="1">
    <citation type="submission" date="2023-03" db="EMBL/GenBank/DDBJ databases">
        <title>Massive genome expansion in bonnet fungi (Mycena s.s.) driven by repeated elements and novel gene families across ecological guilds.</title>
        <authorList>
            <consortium name="Lawrence Berkeley National Laboratory"/>
            <person name="Harder C.B."/>
            <person name="Miyauchi S."/>
            <person name="Viragh M."/>
            <person name="Kuo A."/>
            <person name="Thoen E."/>
            <person name="Andreopoulos B."/>
            <person name="Lu D."/>
            <person name="Skrede I."/>
            <person name="Drula E."/>
            <person name="Henrissat B."/>
            <person name="Morin E."/>
            <person name="Kohler A."/>
            <person name="Barry K."/>
            <person name="LaButti K."/>
            <person name="Morin E."/>
            <person name="Salamov A."/>
            <person name="Lipzen A."/>
            <person name="Mereny Z."/>
            <person name="Hegedus B."/>
            <person name="Baldrian P."/>
            <person name="Stursova M."/>
            <person name="Weitz H."/>
            <person name="Taylor A."/>
            <person name="Grigoriev I.V."/>
            <person name="Nagy L.G."/>
            <person name="Martin F."/>
            <person name="Kauserud H."/>
        </authorList>
    </citation>
    <scope>NUCLEOTIDE SEQUENCE</scope>
    <source>
        <strain evidence="3">9284</strain>
    </source>
</reference>
<dbReference type="EMBL" id="JARKIF010000002">
    <property type="protein sequence ID" value="KAJ7647798.1"/>
    <property type="molecule type" value="Genomic_DNA"/>
</dbReference>
<name>A0AAD7CGG1_9AGAR</name>
<comment type="caution">
    <text evidence="3">The sequence shown here is derived from an EMBL/GenBank/DDBJ whole genome shotgun (WGS) entry which is preliminary data.</text>
</comment>
<dbReference type="AlphaFoldDB" id="A0AAD7CGG1"/>
<accession>A0AAD7CGG1</accession>
<evidence type="ECO:0000256" key="1">
    <source>
        <dbReference type="SAM" id="MobiDB-lite"/>
    </source>
</evidence>
<gene>
    <name evidence="3" type="ORF">FB45DRAFT_894478</name>
</gene>
<protein>
    <submittedName>
        <fullName evidence="3">Uncharacterized protein</fullName>
    </submittedName>
</protein>
<feature type="region of interest" description="Disordered" evidence="1">
    <location>
        <begin position="1"/>
        <end position="29"/>
    </location>
</feature>
<feature type="transmembrane region" description="Helical" evidence="2">
    <location>
        <begin position="60"/>
        <end position="80"/>
    </location>
</feature>